<dbReference type="PANTHER" id="PTHR24321:SF8">
    <property type="entry name" value="ESTRADIOL 17-BETA-DEHYDROGENASE 8-RELATED"/>
    <property type="match status" value="1"/>
</dbReference>
<proteinExistence type="inferred from homology"/>
<evidence type="ECO:0000256" key="1">
    <source>
        <dbReference type="ARBA" id="ARBA00006484"/>
    </source>
</evidence>
<dbReference type="Pfam" id="PF13561">
    <property type="entry name" value="adh_short_C2"/>
    <property type="match status" value="1"/>
</dbReference>
<gene>
    <name evidence="3" type="ORF">UFOPK3495_01520</name>
    <name evidence="4" type="ORF">UFOPK4237_01529</name>
</gene>
<reference evidence="4" key="1">
    <citation type="submission" date="2020-05" db="EMBL/GenBank/DDBJ databases">
        <authorList>
            <person name="Chiriac C."/>
            <person name="Salcher M."/>
            <person name="Ghai R."/>
            <person name="Kavagutti S V."/>
        </authorList>
    </citation>
    <scope>NUCLEOTIDE SEQUENCE</scope>
</reference>
<accession>A0A6J7SN95</accession>
<dbReference type="PRINTS" id="PR00081">
    <property type="entry name" value="GDHRDH"/>
</dbReference>
<keyword evidence="2" id="KW-0560">Oxidoreductase</keyword>
<dbReference type="PRINTS" id="PR00080">
    <property type="entry name" value="SDRFAMILY"/>
</dbReference>
<dbReference type="EMBL" id="CAFBMC010000112">
    <property type="protein sequence ID" value="CAB4909970.1"/>
    <property type="molecule type" value="Genomic_DNA"/>
</dbReference>
<dbReference type="InterPro" id="IPR036291">
    <property type="entry name" value="NAD(P)-bd_dom_sf"/>
</dbReference>
<name>A0A6J7SN95_9ZZZZ</name>
<evidence type="ECO:0000313" key="3">
    <source>
        <dbReference type="EMBL" id="CAB4909970.1"/>
    </source>
</evidence>
<dbReference type="InterPro" id="IPR002347">
    <property type="entry name" value="SDR_fam"/>
</dbReference>
<dbReference type="CDD" id="cd05233">
    <property type="entry name" value="SDR_c"/>
    <property type="match status" value="1"/>
</dbReference>
<dbReference type="SUPFAM" id="SSF51735">
    <property type="entry name" value="NAD(P)-binding Rossmann-fold domains"/>
    <property type="match status" value="1"/>
</dbReference>
<organism evidence="4">
    <name type="scientific">freshwater metagenome</name>
    <dbReference type="NCBI Taxonomy" id="449393"/>
    <lineage>
        <taxon>unclassified sequences</taxon>
        <taxon>metagenomes</taxon>
        <taxon>ecological metagenomes</taxon>
    </lineage>
</organism>
<sequence length="252" mass="25790">MDISRHTDKIAIVTGAGSGIGRATAIRLAAEGASVFACDVNEVGMQDTKDEISSQDGQCVVIACDVTNQLDVDRLVSQVGSRIDILANVAGIMDHFLPLGEVDDATWDRVMNVNLTGVMRLSRAVLPMMITQGGGAIVTVASKASLSAGAAGVSYTTSKHAVIGLVKSAAYFYGPKGIRSNAVLPGPVETNIGTTATPLSAWAIERAGLSMATMPPAAKADQIASVISWLASDEASNVNGSVVSADGGWASA</sequence>
<dbReference type="PANTHER" id="PTHR24321">
    <property type="entry name" value="DEHYDROGENASES, SHORT CHAIN"/>
    <property type="match status" value="1"/>
</dbReference>
<dbReference type="Gene3D" id="3.40.50.720">
    <property type="entry name" value="NAD(P)-binding Rossmann-like Domain"/>
    <property type="match status" value="1"/>
</dbReference>
<evidence type="ECO:0000313" key="4">
    <source>
        <dbReference type="EMBL" id="CAB5042426.1"/>
    </source>
</evidence>
<dbReference type="GO" id="GO:0016491">
    <property type="term" value="F:oxidoreductase activity"/>
    <property type="evidence" value="ECO:0007669"/>
    <property type="project" value="UniProtKB-KW"/>
</dbReference>
<dbReference type="PROSITE" id="PS00061">
    <property type="entry name" value="ADH_SHORT"/>
    <property type="match status" value="1"/>
</dbReference>
<evidence type="ECO:0000256" key="2">
    <source>
        <dbReference type="ARBA" id="ARBA00023002"/>
    </source>
</evidence>
<dbReference type="FunFam" id="3.40.50.720:FF:000084">
    <property type="entry name" value="Short-chain dehydrogenase reductase"/>
    <property type="match status" value="1"/>
</dbReference>
<protein>
    <submittedName>
        <fullName evidence="4">Unannotated protein</fullName>
    </submittedName>
</protein>
<comment type="similarity">
    <text evidence="1">Belongs to the short-chain dehydrogenases/reductases (SDR) family.</text>
</comment>
<dbReference type="AlphaFoldDB" id="A0A6J7SN95"/>
<dbReference type="EMBL" id="CAFBPZ010000140">
    <property type="protein sequence ID" value="CAB5042426.1"/>
    <property type="molecule type" value="Genomic_DNA"/>
</dbReference>
<dbReference type="InterPro" id="IPR020904">
    <property type="entry name" value="Sc_DH/Rdtase_CS"/>
</dbReference>